<reference evidence="2" key="1">
    <citation type="submission" date="2023-05" db="EMBL/GenBank/DDBJ databases">
        <title>Nepenthes gracilis genome sequencing.</title>
        <authorList>
            <person name="Fukushima K."/>
        </authorList>
    </citation>
    <scope>NUCLEOTIDE SEQUENCE</scope>
    <source>
        <strain evidence="2">SING2019-196</strain>
    </source>
</reference>
<keyword evidence="3" id="KW-1185">Reference proteome</keyword>
<evidence type="ECO:0000313" key="3">
    <source>
        <dbReference type="Proteomes" id="UP001279734"/>
    </source>
</evidence>
<evidence type="ECO:0000313" key="2">
    <source>
        <dbReference type="EMBL" id="GMH13996.1"/>
    </source>
</evidence>
<proteinExistence type="predicted"/>
<comment type="caution">
    <text evidence="2">The sequence shown here is derived from an EMBL/GenBank/DDBJ whole genome shotgun (WGS) entry which is preliminary data.</text>
</comment>
<protein>
    <submittedName>
        <fullName evidence="2">Uncharacterized protein</fullName>
    </submittedName>
</protein>
<dbReference type="EMBL" id="BSYO01000013">
    <property type="protein sequence ID" value="GMH13996.1"/>
    <property type="molecule type" value="Genomic_DNA"/>
</dbReference>
<organism evidence="2 3">
    <name type="scientific">Nepenthes gracilis</name>
    <name type="common">Slender pitcher plant</name>
    <dbReference type="NCBI Taxonomy" id="150966"/>
    <lineage>
        <taxon>Eukaryota</taxon>
        <taxon>Viridiplantae</taxon>
        <taxon>Streptophyta</taxon>
        <taxon>Embryophyta</taxon>
        <taxon>Tracheophyta</taxon>
        <taxon>Spermatophyta</taxon>
        <taxon>Magnoliopsida</taxon>
        <taxon>eudicotyledons</taxon>
        <taxon>Gunneridae</taxon>
        <taxon>Pentapetalae</taxon>
        <taxon>Caryophyllales</taxon>
        <taxon>Nepenthaceae</taxon>
        <taxon>Nepenthes</taxon>
    </lineage>
</organism>
<dbReference type="AlphaFoldDB" id="A0AAD3XRN7"/>
<accession>A0AAD3XRN7</accession>
<evidence type="ECO:0000256" key="1">
    <source>
        <dbReference type="SAM" id="MobiDB-lite"/>
    </source>
</evidence>
<feature type="region of interest" description="Disordered" evidence="1">
    <location>
        <begin position="1"/>
        <end position="26"/>
    </location>
</feature>
<name>A0AAD3XRN7_NEPGR</name>
<dbReference type="Proteomes" id="UP001279734">
    <property type="component" value="Unassembled WGS sequence"/>
</dbReference>
<feature type="compositionally biased region" description="Basic and acidic residues" evidence="1">
    <location>
        <begin position="1"/>
        <end position="11"/>
    </location>
</feature>
<gene>
    <name evidence="2" type="ORF">Nepgr_015837</name>
</gene>
<sequence>MHPRFPTDEAKAVSITPTAPMPSKTATPRTILKIGMRFSGWLHASRGHLQYRPKCRPTKENQLFNSKFAVIAFRTTCKLRSSQPVLKMQSGFGLGFPAGLGVERSFASLWAQGGVLYLELFCPDVLNFILDSLCSVYRFWALAAASWMLRWTHAKWATCDYDESRVCPCLAMVLCLEPFLWSALECCCFRRCFVRSGVSSLAFTDAESLVGMRIGMRSLADAVSRFQLPKMVLLVFGTGASRIGAVASF</sequence>